<dbReference type="CDD" id="cd06583">
    <property type="entry name" value="PGRP"/>
    <property type="match status" value="1"/>
</dbReference>
<dbReference type="Gene3D" id="3.40.80.10">
    <property type="entry name" value="Peptidoglycan recognition protein-like"/>
    <property type="match status" value="1"/>
</dbReference>
<dbReference type="SMART" id="SM00701">
    <property type="entry name" value="PGRP"/>
    <property type="match status" value="1"/>
</dbReference>
<dbReference type="GO" id="GO:0008745">
    <property type="term" value="F:N-acetylmuramoyl-L-alanine amidase activity"/>
    <property type="evidence" value="ECO:0007669"/>
    <property type="project" value="InterPro"/>
</dbReference>
<dbReference type="OrthoDB" id="514320at2"/>
<accession>A0A3A4B0V7</accession>
<dbReference type="SUPFAM" id="SSF55846">
    <property type="entry name" value="N-acetylmuramoyl-L-alanine amidase-like"/>
    <property type="match status" value="1"/>
</dbReference>
<dbReference type="AlphaFoldDB" id="A0A3A4B0V7"/>
<dbReference type="PANTHER" id="PTHR11022:SF41">
    <property type="entry name" value="PEPTIDOGLYCAN-RECOGNITION PROTEIN LC-RELATED"/>
    <property type="match status" value="1"/>
</dbReference>
<evidence type="ECO:0000256" key="1">
    <source>
        <dbReference type="ARBA" id="ARBA00007553"/>
    </source>
</evidence>
<dbReference type="EMBL" id="QZEY01000002">
    <property type="protein sequence ID" value="RJL34469.1"/>
    <property type="molecule type" value="Genomic_DNA"/>
</dbReference>
<evidence type="ECO:0000313" key="4">
    <source>
        <dbReference type="Proteomes" id="UP000265768"/>
    </source>
</evidence>
<dbReference type="RefSeq" id="WP_119925772.1">
    <property type="nucleotide sequence ID" value="NZ_QZEY01000002.1"/>
</dbReference>
<comment type="similarity">
    <text evidence="1">Belongs to the N-acetylmuramoyl-L-alanine amidase 2 family.</text>
</comment>
<comment type="caution">
    <text evidence="3">The sequence shown here is derived from an EMBL/GenBank/DDBJ whole genome shotgun (WGS) entry which is preliminary data.</text>
</comment>
<gene>
    <name evidence="3" type="ORF">D5H75_08585</name>
</gene>
<proteinExistence type="inferred from homology"/>
<dbReference type="InterPro" id="IPR015510">
    <property type="entry name" value="PGRP"/>
</dbReference>
<evidence type="ECO:0000313" key="3">
    <source>
        <dbReference type="EMBL" id="RJL34469.1"/>
    </source>
</evidence>
<sequence>MADIRLVKRVQWGANPTQTPASRDIDPSRGGVTVHYEGTRLGDYPHSRCDDLVRGIQRFHIDGRGWADIAYSACVCRHGHTYEGRWLNHRTAANGTTPANDSWYAVCALVGPGDTLTDELLHGIRATVEYFWERGARRRVNGHRDHFSTDCPGDALYSWVRRGMPVAPVSPPDPDPVRRLCVLGTPSSELQPVAAGATESVEYRVEHLDPDGMHSANGSSIRPKTPGDYSIWARVTLDGLRRGDRVRLRFSRHDTAGGFIEELHGEERVGHGATLHTGLHTIDRIPADRMIRFQIVNPNPYEVTVRESQFRLAR</sequence>
<dbReference type="PANTHER" id="PTHR11022">
    <property type="entry name" value="PEPTIDOGLYCAN RECOGNITION PROTEIN"/>
    <property type="match status" value="1"/>
</dbReference>
<keyword evidence="4" id="KW-1185">Reference proteome</keyword>
<dbReference type="GO" id="GO:0008270">
    <property type="term" value="F:zinc ion binding"/>
    <property type="evidence" value="ECO:0007669"/>
    <property type="project" value="InterPro"/>
</dbReference>
<dbReference type="InterPro" id="IPR002502">
    <property type="entry name" value="Amidase_domain"/>
</dbReference>
<dbReference type="Proteomes" id="UP000265768">
    <property type="component" value="Unassembled WGS sequence"/>
</dbReference>
<name>A0A3A4B0V7_9ACTN</name>
<organism evidence="3 4">
    <name type="scientific">Bailinhaonella thermotolerans</name>
    <dbReference type="NCBI Taxonomy" id="1070861"/>
    <lineage>
        <taxon>Bacteria</taxon>
        <taxon>Bacillati</taxon>
        <taxon>Actinomycetota</taxon>
        <taxon>Actinomycetes</taxon>
        <taxon>Streptosporangiales</taxon>
        <taxon>Streptosporangiaceae</taxon>
        <taxon>Bailinhaonella</taxon>
    </lineage>
</organism>
<reference evidence="3 4" key="1">
    <citation type="submission" date="2018-09" db="EMBL/GenBank/DDBJ databases">
        <title>YIM 75507 draft genome.</title>
        <authorList>
            <person name="Tang S."/>
            <person name="Feng Y."/>
        </authorList>
    </citation>
    <scope>NUCLEOTIDE SEQUENCE [LARGE SCALE GENOMIC DNA]</scope>
    <source>
        <strain evidence="3 4">YIM 75507</strain>
    </source>
</reference>
<protein>
    <recommendedName>
        <fullName evidence="2">Peptidoglycan recognition protein family domain-containing protein</fullName>
    </recommendedName>
</protein>
<feature type="domain" description="Peptidoglycan recognition protein family" evidence="2">
    <location>
        <begin position="4"/>
        <end position="147"/>
    </location>
</feature>
<dbReference type="InterPro" id="IPR036505">
    <property type="entry name" value="Amidase/PGRP_sf"/>
</dbReference>
<evidence type="ECO:0000259" key="2">
    <source>
        <dbReference type="SMART" id="SM00701"/>
    </source>
</evidence>
<dbReference type="InterPro" id="IPR006619">
    <property type="entry name" value="PGRP_domain_met/bac"/>
</dbReference>
<dbReference type="GO" id="GO:0009253">
    <property type="term" value="P:peptidoglycan catabolic process"/>
    <property type="evidence" value="ECO:0007669"/>
    <property type="project" value="InterPro"/>
</dbReference>